<gene>
    <name evidence="1" type="ORF">LTS18_010839</name>
</gene>
<comment type="caution">
    <text evidence="1">The sequence shown here is derived from an EMBL/GenBank/DDBJ whole genome shotgun (WGS) entry which is preliminary data.</text>
</comment>
<proteinExistence type="predicted"/>
<feature type="non-terminal residue" evidence="1">
    <location>
        <position position="1"/>
    </location>
</feature>
<evidence type="ECO:0000313" key="1">
    <source>
        <dbReference type="EMBL" id="KAK3064022.1"/>
    </source>
</evidence>
<evidence type="ECO:0000313" key="2">
    <source>
        <dbReference type="Proteomes" id="UP001186974"/>
    </source>
</evidence>
<dbReference type="Proteomes" id="UP001186974">
    <property type="component" value="Unassembled WGS sequence"/>
</dbReference>
<protein>
    <submittedName>
        <fullName evidence="1">Uncharacterized protein</fullName>
    </submittedName>
</protein>
<reference evidence="1" key="1">
    <citation type="submission" date="2024-09" db="EMBL/GenBank/DDBJ databases">
        <title>Black Yeasts Isolated from many extreme environments.</title>
        <authorList>
            <person name="Coleine C."/>
            <person name="Stajich J.E."/>
            <person name="Selbmann L."/>
        </authorList>
    </citation>
    <scope>NUCLEOTIDE SEQUENCE</scope>
    <source>
        <strain evidence="1">CCFEE 5737</strain>
    </source>
</reference>
<dbReference type="EMBL" id="JAWDJW010006640">
    <property type="protein sequence ID" value="KAK3064022.1"/>
    <property type="molecule type" value="Genomic_DNA"/>
</dbReference>
<accession>A0ACC3D9I8</accession>
<sequence>ILREGFDVEGVSRAWSEEIQGLEREKEASGESAEGDEGTTEDEEDNSTAVSMYEYTIRDPSAALQLPGTSTGNGIEVECEDQQAFLDKQQSILEQLRLEDEREKDRKAKEEAANGGSTRKAPGFNFPGLRETDGKAAEDVVGPVQFNVGGIHMDADDVVKRIKDREANRSDREESPEVDTPTREVDNETLKNFFAGLAKRGGAGSASNSPRTK</sequence>
<keyword evidence="2" id="KW-1185">Reference proteome</keyword>
<name>A0ACC3D9I8_9PEZI</name>
<organism evidence="1 2">
    <name type="scientific">Coniosporium uncinatum</name>
    <dbReference type="NCBI Taxonomy" id="93489"/>
    <lineage>
        <taxon>Eukaryota</taxon>
        <taxon>Fungi</taxon>
        <taxon>Dikarya</taxon>
        <taxon>Ascomycota</taxon>
        <taxon>Pezizomycotina</taxon>
        <taxon>Dothideomycetes</taxon>
        <taxon>Dothideomycetes incertae sedis</taxon>
        <taxon>Coniosporium</taxon>
    </lineage>
</organism>